<dbReference type="PROSITE" id="PS50172">
    <property type="entry name" value="BRCT"/>
    <property type="match status" value="2"/>
</dbReference>
<comment type="caution">
    <text evidence="6">The sequence shown here is derived from an EMBL/GenBank/DDBJ whole genome shotgun (WGS) entry which is preliminary data.</text>
</comment>
<dbReference type="InterPro" id="IPR047252">
    <property type="entry name" value="TP53BP1-like"/>
</dbReference>
<dbReference type="PANTHER" id="PTHR15321">
    <property type="entry name" value="TUMOR SUPPRESSOR P53-BINDING PROTEIN 1"/>
    <property type="match status" value="1"/>
</dbReference>
<reference evidence="6 7" key="1">
    <citation type="submission" date="2016-08" db="EMBL/GenBank/DDBJ databases">
        <title>Genomes of anaerobic fungi encode conserved fungal cellulosomes for biomass hydrolysis.</title>
        <authorList>
            <consortium name="DOE Joint Genome Institute"/>
            <person name="Haitjema C.H."/>
            <person name="Gilmore S.P."/>
            <person name="Henske J.K."/>
            <person name="Solomon K.V."/>
            <person name="De Groot R."/>
            <person name="Kuo A."/>
            <person name="Mondo S.J."/>
            <person name="Salamov A.A."/>
            <person name="Labutti K."/>
            <person name="Zhao Z."/>
            <person name="Chiniquy J."/>
            <person name="Barry K."/>
            <person name="Brewer H.M."/>
            <person name="Purvine S.O."/>
            <person name="Wright A.T."/>
            <person name="Boxma B."/>
            <person name="Van Alen T."/>
            <person name="Hackstein J.H."/>
            <person name="Baker S.E."/>
            <person name="Grigoriev I.V."/>
            <person name="O'Malley M.A."/>
        </authorList>
    </citation>
    <scope>NUCLEOTIDE SEQUENCE [LARGE SCALE GENOMIC DNA]</scope>
    <source>
        <strain evidence="7">finn</strain>
    </source>
</reference>
<dbReference type="SUPFAM" id="SSF52113">
    <property type="entry name" value="BRCT domain"/>
    <property type="match status" value="1"/>
</dbReference>
<dbReference type="Gene3D" id="3.40.50.10190">
    <property type="entry name" value="BRCT domain"/>
    <property type="match status" value="1"/>
</dbReference>
<dbReference type="STRING" id="1754191.A0A1Y1VNV0"/>
<proteinExistence type="predicted"/>
<feature type="region of interest" description="Disordered" evidence="4">
    <location>
        <begin position="385"/>
        <end position="483"/>
    </location>
</feature>
<feature type="domain" description="BRCT" evidence="5">
    <location>
        <begin position="977"/>
        <end position="1000"/>
    </location>
</feature>
<dbReference type="SMART" id="SM00292">
    <property type="entry name" value="BRCT"/>
    <property type="match status" value="2"/>
</dbReference>
<sequence length="1001" mass="115647">MKKIDTLVWETSLCFNDKFQIQLEKEEKNTTLIDSILPKNNNSLFLKYHSPAPRYKDLIKKEIHGLSFDSTANKVTPTSNNKNNFKIPNTVIPIQKTNSFNSTKNRKNLFFNKNKENNESYKPPSNVIINNEKINIFNATSAATSPLSTDSSKAEISFAIASSSTPIRNSNAVNIFNDNLFLINKNVISNVDSPDNIIEVMDMDKNNDVPMEDVNNNNNNIIKIEEEKVYTPNTKKSFKSENKSEYNNLNETHEDNSLLLIKKKTEDNVIIEIKSRAKQELHTDKMDFELSPISNDNNDIRKLSSSDKSLTPTYILNSSGTNSTIITKPSMIYDINKVNKKDNNINDNNNNENKEADDDVDVDVDDDKPLNIYITKKKRLNKIKQEKNSEKPITKRKDIIGKNENVKKKQKLNPTSTEYNDNSNNKILITDTLPINNKNKESNNNFKRNIDDDNNDDNNSNNDDNDNNNDNKNDNDGDVNDELRNNEIYQYSNKERDEKFLHDLCAKINSKKEYWNESFHYLKGTIVWALWKDLEDNFYYVGKITNFTSKKYRIKFFDGDMTSVSKNHLRQFNIKPDDIVCVSLEDDIEFNGEDGINGLCIVQIIKKINEIKNKDKNHEIKYEAVILKKKLDETNNTFILENTKKTIIVALKNFVLPENFLKIIDEQKKEFDKKLTETSIKVEIPLKKPKIETNKIFEDYSFIVTVGSDESENQMKKSSNIEDQTYITSTVDKSEIQNQIEKLGGTFIKNVNDIFSVSKHNYKNIPSNFVVIASIPSRTKKFLVGLALKLPIISYIWVKECFKAEKFLSYNDYLLSHGFSRELNSYIGSNYSSNELFNNLRFYLIGNVNFKSTYKLLISHSGGIIVSSQKLKKNPNFCNYIICGKDSKKKEILKLSQLIKKHNNNNSFKRRSLSRSSSILTSNDFFDQTEGEMDITEDDLLETDLTTENEDDPQNSYRNFSDISSVSMPYIKSQPIFLEDEWIIQCLINQRIVDYTNYLNK</sequence>
<dbReference type="OrthoDB" id="129353at2759"/>
<evidence type="ECO:0000259" key="5">
    <source>
        <dbReference type="PROSITE" id="PS50172"/>
    </source>
</evidence>
<evidence type="ECO:0000313" key="7">
    <source>
        <dbReference type="Proteomes" id="UP000193719"/>
    </source>
</evidence>
<feature type="compositionally biased region" description="Basic and acidic residues" evidence="4">
    <location>
        <begin position="385"/>
        <end position="407"/>
    </location>
</feature>
<dbReference type="EMBL" id="MCFH01000001">
    <property type="protein sequence ID" value="ORX61079.1"/>
    <property type="molecule type" value="Genomic_DNA"/>
</dbReference>
<evidence type="ECO:0000256" key="2">
    <source>
        <dbReference type="ARBA" id="ARBA00022763"/>
    </source>
</evidence>
<dbReference type="Gene3D" id="2.30.30.140">
    <property type="match status" value="1"/>
</dbReference>
<feature type="region of interest" description="Disordered" evidence="4">
    <location>
        <begin position="340"/>
        <end position="362"/>
    </location>
</feature>
<evidence type="ECO:0000313" key="6">
    <source>
        <dbReference type="EMBL" id="ORX61079.1"/>
    </source>
</evidence>
<protein>
    <recommendedName>
        <fullName evidence="5">BRCT domain-containing protein</fullName>
    </recommendedName>
</protein>
<dbReference type="GO" id="GO:0042393">
    <property type="term" value="F:histone binding"/>
    <property type="evidence" value="ECO:0007669"/>
    <property type="project" value="TreeGrafter"/>
</dbReference>
<dbReference type="Pfam" id="PF00533">
    <property type="entry name" value="BRCT"/>
    <property type="match status" value="1"/>
</dbReference>
<dbReference type="PANTHER" id="PTHR15321:SF3">
    <property type="entry name" value="TP53-BINDING PROTEIN 1"/>
    <property type="match status" value="1"/>
</dbReference>
<evidence type="ECO:0000256" key="1">
    <source>
        <dbReference type="ARBA" id="ARBA00004123"/>
    </source>
</evidence>
<feature type="domain" description="BRCT" evidence="5">
    <location>
        <begin position="692"/>
        <end position="815"/>
    </location>
</feature>
<dbReference type="GO" id="GO:0005634">
    <property type="term" value="C:nucleus"/>
    <property type="evidence" value="ECO:0007669"/>
    <property type="project" value="UniProtKB-SubCell"/>
</dbReference>
<keyword evidence="2" id="KW-0227">DNA damage</keyword>
<keyword evidence="7" id="KW-1185">Reference proteome</keyword>
<evidence type="ECO:0000256" key="4">
    <source>
        <dbReference type="SAM" id="MobiDB-lite"/>
    </source>
</evidence>
<comment type="subcellular location">
    <subcellularLocation>
        <location evidence="1">Nucleus</location>
    </subcellularLocation>
</comment>
<dbReference type="InterPro" id="IPR036420">
    <property type="entry name" value="BRCT_dom_sf"/>
</dbReference>
<reference evidence="6 7" key="2">
    <citation type="submission" date="2016-08" db="EMBL/GenBank/DDBJ databases">
        <title>Pervasive Adenine N6-methylation of Active Genes in Fungi.</title>
        <authorList>
            <consortium name="DOE Joint Genome Institute"/>
            <person name="Mondo S.J."/>
            <person name="Dannebaum R.O."/>
            <person name="Kuo R.C."/>
            <person name="Labutti K."/>
            <person name="Haridas S."/>
            <person name="Kuo A."/>
            <person name="Salamov A."/>
            <person name="Ahrendt S.R."/>
            <person name="Lipzen A."/>
            <person name="Sullivan W."/>
            <person name="Andreopoulos W.B."/>
            <person name="Clum A."/>
            <person name="Lindquist E."/>
            <person name="Daum C."/>
            <person name="Ramamoorthy G.K."/>
            <person name="Gryganskyi A."/>
            <person name="Culley D."/>
            <person name="Magnuson J.K."/>
            <person name="James T.Y."/>
            <person name="O'Malley M.A."/>
            <person name="Stajich J.E."/>
            <person name="Spatafora J.W."/>
            <person name="Visel A."/>
            <person name="Grigoriev I.V."/>
        </authorList>
    </citation>
    <scope>NUCLEOTIDE SEQUENCE [LARGE SCALE GENOMIC DNA]</scope>
    <source>
        <strain evidence="7">finn</strain>
    </source>
</reference>
<dbReference type="Proteomes" id="UP000193719">
    <property type="component" value="Unassembled WGS sequence"/>
</dbReference>
<gene>
    <name evidence="6" type="ORF">BCR36DRAFT_341300</name>
</gene>
<dbReference type="GO" id="GO:0000077">
    <property type="term" value="P:DNA damage checkpoint signaling"/>
    <property type="evidence" value="ECO:0007669"/>
    <property type="project" value="TreeGrafter"/>
</dbReference>
<feature type="compositionally biased region" description="Basic and acidic residues" evidence="4">
    <location>
        <begin position="469"/>
        <end position="483"/>
    </location>
</feature>
<feature type="compositionally biased region" description="Polar residues" evidence="4">
    <location>
        <begin position="412"/>
        <end position="427"/>
    </location>
</feature>
<dbReference type="AlphaFoldDB" id="A0A1Y1VNV0"/>
<evidence type="ECO:0000256" key="3">
    <source>
        <dbReference type="ARBA" id="ARBA00023242"/>
    </source>
</evidence>
<organism evidence="6 7">
    <name type="scientific">Piromyces finnis</name>
    <dbReference type="NCBI Taxonomy" id="1754191"/>
    <lineage>
        <taxon>Eukaryota</taxon>
        <taxon>Fungi</taxon>
        <taxon>Fungi incertae sedis</taxon>
        <taxon>Chytridiomycota</taxon>
        <taxon>Chytridiomycota incertae sedis</taxon>
        <taxon>Neocallimastigomycetes</taxon>
        <taxon>Neocallimastigales</taxon>
        <taxon>Neocallimastigaceae</taxon>
        <taxon>Piromyces</taxon>
    </lineage>
</organism>
<dbReference type="CDD" id="cd17745">
    <property type="entry name" value="BRCT_p53bp1_rpt1"/>
    <property type="match status" value="1"/>
</dbReference>
<dbReference type="InterPro" id="IPR001357">
    <property type="entry name" value="BRCT_dom"/>
</dbReference>
<dbReference type="InterPro" id="IPR047249">
    <property type="entry name" value="BRCT_p53bp1-like_rpt1"/>
</dbReference>
<name>A0A1Y1VNV0_9FUNG</name>
<dbReference type="GO" id="GO:0045944">
    <property type="term" value="P:positive regulation of transcription by RNA polymerase II"/>
    <property type="evidence" value="ECO:0007669"/>
    <property type="project" value="TreeGrafter"/>
</dbReference>
<accession>A0A1Y1VNV0</accession>
<keyword evidence="3" id="KW-0539">Nucleus</keyword>